<feature type="chain" id="PRO_5047385224" evidence="3">
    <location>
        <begin position="32"/>
        <end position="235"/>
    </location>
</feature>
<evidence type="ECO:0000313" key="6">
    <source>
        <dbReference type="Proteomes" id="UP001612741"/>
    </source>
</evidence>
<dbReference type="InterPro" id="IPR002509">
    <property type="entry name" value="NODB_dom"/>
</dbReference>
<evidence type="ECO:0000256" key="2">
    <source>
        <dbReference type="ARBA" id="ARBA00022801"/>
    </source>
</evidence>
<keyword evidence="3" id="KW-0732">Signal</keyword>
<accession>A0ABW7ZAU4</accession>
<dbReference type="InterPro" id="IPR011330">
    <property type="entry name" value="Glyco_hydro/deAcase_b/a-brl"/>
</dbReference>
<name>A0ABW7ZAU4_9ACTN</name>
<dbReference type="PANTHER" id="PTHR10587:SF133">
    <property type="entry name" value="CHITIN DEACETYLASE 1-RELATED"/>
    <property type="match status" value="1"/>
</dbReference>
<keyword evidence="6" id="KW-1185">Reference proteome</keyword>
<proteinExistence type="predicted"/>
<dbReference type="CDD" id="cd10917">
    <property type="entry name" value="CE4_NodB_like_6s_7s"/>
    <property type="match status" value="1"/>
</dbReference>
<dbReference type="EC" id="3.-.-.-" evidence="5"/>
<evidence type="ECO:0000259" key="4">
    <source>
        <dbReference type="PROSITE" id="PS51677"/>
    </source>
</evidence>
<protein>
    <submittedName>
        <fullName evidence="5">Polysaccharide deacetylase family protein</fullName>
        <ecNumber evidence="5">3.-.-.-</ecNumber>
    </submittedName>
</protein>
<comment type="caution">
    <text evidence="5">The sequence shown here is derived from an EMBL/GenBank/DDBJ whole genome shotgun (WGS) entry which is preliminary data.</text>
</comment>
<gene>
    <name evidence="5" type="ORF">ACIBG2_48515</name>
</gene>
<dbReference type="SUPFAM" id="SSF88713">
    <property type="entry name" value="Glycoside hydrolase/deacetylase"/>
    <property type="match status" value="1"/>
</dbReference>
<evidence type="ECO:0000313" key="5">
    <source>
        <dbReference type="EMBL" id="MFI6505298.1"/>
    </source>
</evidence>
<dbReference type="RefSeq" id="WP_397091386.1">
    <property type="nucleotide sequence ID" value="NZ_JBITGY010000018.1"/>
</dbReference>
<keyword evidence="2 5" id="KW-0378">Hydrolase</keyword>
<dbReference type="Proteomes" id="UP001612741">
    <property type="component" value="Unassembled WGS sequence"/>
</dbReference>
<dbReference type="Gene3D" id="3.20.20.370">
    <property type="entry name" value="Glycoside hydrolase/deacetylase"/>
    <property type="match status" value="1"/>
</dbReference>
<evidence type="ECO:0000256" key="1">
    <source>
        <dbReference type="ARBA" id="ARBA00022723"/>
    </source>
</evidence>
<dbReference type="PROSITE" id="PS51677">
    <property type="entry name" value="NODB"/>
    <property type="match status" value="1"/>
</dbReference>
<sequence length="235" mass="25541">MTGRWCPVVGRGVLMALVVSGALLPAVPAQAAAKVDCAKVRCLALTFDDGPGQPTPHLLTTLRKAKVKATFFVTGKRVEERPAVLRKAVADGHAIGNHTYGHPSLTALSDDEISAEIQSTQEIVRRVAGFRPVMFRPPYGDTDDRVLGLAAREGLAQIMWTGTTLDWQSRDPKKITSAVLRLARRNGVILMHDVVPATAKAMPEIVKELRKRGYHLVTVPELAGRDRLEPGTVFP</sequence>
<reference evidence="5 6" key="1">
    <citation type="submission" date="2024-10" db="EMBL/GenBank/DDBJ databases">
        <title>The Natural Products Discovery Center: Release of the First 8490 Sequenced Strains for Exploring Actinobacteria Biosynthetic Diversity.</title>
        <authorList>
            <person name="Kalkreuter E."/>
            <person name="Kautsar S.A."/>
            <person name="Yang D."/>
            <person name="Bader C.D."/>
            <person name="Teijaro C.N."/>
            <person name="Fluegel L."/>
            <person name="Davis C.M."/>
            <person name="Simpson J.R."/>
            <person name="Lauterbach L."/>
            <person name="Steele A.D."/>
            <person name="Gui C."/>
            <person name="Meng S."/>
            <person name="Li G."/>
            <person name="Viehrig K."/>
            <person name="Ye F."/>
            <person name="Su P."/>
            <person name="Kiefer A.F."/>
            <person name="Nichols A."/>
            <person name="Cepeda A.J."/>
            <person name="Yan W."/>
            <person name="Fan B."/>
            <person name="Jiang Y."/>
            <person name="Adhikari A."/>
            <person name="Zheng C.-J."/>
            <person name="Schuster L."/>
            <person name="Cowan T.M."/>
            <person name="Smanski M.J."/>
            <person name="Chevrette M.G."/>
            <person name="De Carvalho L.P.S."/>
            <person name="Shen B."/>
        </authorList>
    </citation>
    <scope>NUCLEOTIDE SEQUENCE [LARGE SCALE GENOMIC DNA]</scope>
    <source>
        <strain evidence="5 6">NPDC050545</strain>
    </source>
</reference>
<keyword evidence="1" id="KW-0479">Metal-binding</keyword>
<dbReference type="GO" id="GO:0016787">
    <property type="term" value="F:hydrolase activity"/>
    <property type="evidence" value="ECO:0007669"/>
    <property type="project" value="UniProtKB-KW"/>
</dbReference>
<dbReference type="EMBL" id="JBITGY010000018">
    <property type="protein sequence ID" value="MFI6505298.1"/>
    <property type="molecule type" value="Genomic_DNA"/>
</dbReference>
<dbReference type="InterPro" id="IPR050248">
    <property type="entry name" value="Polysacc_deacetylase_ArnD"/>
</dbReference>
<feature type="signal peptide" evidence="3">
    <location>
        <begin position="1"/>
        <end position="31"/>
    </location>
</feature>
<evidence type="ECO:0000256" key="3">
    <source>
        <dbReference type="SAM" id="SignalP"/>
    </source>
</evidence>
<dbReference type="PANTHER" id="PTHR10587">
    <property type="entry name" value="GLYCOSYL TRANSFERASE-RELATED"/>
    <property type="match status" value="1"/>
</dbReference>
<feature type="domain" description="NodB homology" evidence="4">
    <location>
        <begin position="41"/>
        <end position="217"/>
    </location>
</feature>
<organism evidence="5 6">
    <name type="scientific">Nonomuraea typhae</name>
    <dbReference type="NCBI Taxonomy" id="2603600"/>
    <lineage>
        <taxon>Bacteria</taxon>
        <taxon>Bacillati</taxon>
        <taxon>Actinomycetota</taxon>
        <taxon>Actinomycetes</taxon>
        <taxon>Streptosporangiales</taxon>
        <taxon>Streptosporangiaceae</taxon>
        <taxon>Nonomuraea</taxon>
    </lineage>
</organism>
<dbReference type="Pfam" id="PF01522">
    <property type="entry name" value="Polysacc_deac_1"/>
    <property type="match status" value="1"/>
</dbReference>